<dbReference type="KEGG" id="nbe:Back2_20620"/>
<dbReference type="GO" id="GO:0005524">
    <property type="term" value="F:ATP binding"/>
    <property type="evidence" value="ECO:0007669"/>
    <property type="project" value="UniProtKB-KW"/>
</dbReference>
<evidence type="ECO:0000256" key="3">
    <source>
        <dbReference type="ARBA" id="ARBA00022519"/>
    </source>
</evidence>
<dbReference type="InterPro" id="IPR027417">
    <property type="entry name" value="P-loop_NTPase"/>
</dbReference>
<keyword evidence="5" id="KW-0067">ATP-binding</keyword>
<evidence type="ECO:0000256" key="2">
    <source>
        <dbReference type="ARBA" id="ARBA00022475"/>
    </source>
</evidence>
<dbReference type="PANTHER" id="PTHR42781">
    <property type="entry name" value="SPERMIDINE/PUTRESCINE IMPORT ATP-BINDING PROTEIN POTA"/>
    <property type="match status" value="1"/>
</dbReference>
<dbReference type="AlphaFoldDB" id="A0A3G9INZ6"/>
<keyword evidence="1" id="KW-0813">Transport</keyword>
<keyword evidence="7" id="KW-0472">Membrane</keyword>
<sequence length="201" mass="21905">MTLQVSDLRVMYEKSVVLDSLDIAVEQGEIVAVLGPSGIGKSTLLRAIAGLEPYTGVISWDGSDLGSVPAHKRGFALMFQDGQLFSHLTVERNVGYAIPRGRTRRDQVAQLLSLVGLAGFERRLPRTLSGGEKQRVALARALAARPRLLLLDEPLSSLDRELRDRLAADLARILRETGTAAILVTHDESEASTIADRLIRL</sequence>
<evidence type="ECO:0000256" key="4">
    <source>
        <dbReference type="ARBA" id="ARBA00022741"/>
    </source>
</evidence>
<keyword evidence="3" id="KW-0997">Cell inner membrane</keyword>
<dbReference type="PANTHER" id="PTHR42781:SF5">
    <property type="entry name" value="PUTRESCINE TRANSPORT ATP-BINDING PROTEIN POTG"/>
    <property type="match status" value="1"/>
</dbReference>
<evidence type="ECO:0000256" key="6">
    <source>
        <dbReference type="ARBA" id="ARBA00022967"/>
    </source>
</evidence>
<dbReference type="PROSITE" id="PS50893">
    <property type="entry name" value="ABC_TRANSPORTER_2"/>
    <property type="match status" value="1"/>
</dbReference>
<dbReference type="PROSITE" id="PS00211">
    <property type="entry name" value="ABC_TRANSPORTER_1"/>
    <property type="match status" value="1"/>
</dbReference>
<dbReference type="SMART" id="SM00382">
    <property type="entry name" value="AAA"/>
    <property type="match status" value="1"/>
</dbReference>
<evidence type="ECO:0000256" key="7">
    <source>
        <dbReference type="ARBA" id="ARBA00023136"/>
    </source>
</evidence>
<name>A0A3G9INZ6_9ACTN</name>
<dbReference type="RefSeq" id="WP_231998681.1">
    <property type="nucleotide sequence ID" value="NZ_AP019307.1"/>
</dbReference>
<keyword evidence="10" id="KW-1185">Reference proteome</keyword>
<evidence type="ECO:0000313" key="9">
    <source>
        <dbReference type="EMBL" id="BBH17775.1"/>
    </source>
</evidence>
<dbReference type="Gene3D" id="3.40.50.300">
    <property type="entry name" value="P-loop containing nucleotide triphosphate hydrolases"/>
    <property type="match status" value="1"/>
</dbReference>
<protein>
    <recommendedName>
        <fullName evidence="8">ABC transporter domain-containing protein</fullName>
    </recommendedName>
</protein>
<evidence type="ECO:0000313" key="10">
    <source>
        <dbReference type="Proteomes" id="UP000271573"/>
    </source>
</evidence>
<feature type="domain" description="ABC transporter" evidence="8">
    <location>
        <begin position="3"/>
        <end position="201"/>
    </location>
</feature>
<evidence type="ECO:0000256" key="1">
    <source>
        <dbReference type="ARBA" id="ARBA00022448"/>
    </source>
</evidence>
<keyword evidence="4" id="KW-0547">Nucleotide-binding</keyword>
<keyword evidence="2" id="KW-1003">Cell membrane</keyword>
<accession>A0A3G9INZ6</accession>
<evidence type="ECO:0000256" key="5">
    <source>
        <dbReference type="ARBA" id="ARBA00022840"/>
    </source>
</evidence>
<dbReference type="Proteomes" id="UP000271573">
    <property type="component" value="Chromosome"/>
</dbReference>
<evidence type="ECO:0000259" key="8">
    <source>
        <dbReference type="PROSITE" id="PS50893"/>
    </source>
</evidence>
<dbReference type="InterPro" id="IPR050093">
    <property type="entry name" value="ABC_SmlMolc_Importer"/>
</dbReference>
<dbReference type="EMBL" id="AP019307">
    <property type="protein sequence ID" value="BBH17775.1"/>
    <property type="molecule type" value="Genomic_DNA"/>
</dbReference>
<dbReference type="InterPro" id="IPR017871">
    <property type="entry name" value="ABC_transporter-like_CS"/>
</dbReference>
<dbReference type="Pfam" id="PF00005">
    <property type="entry name" value="ABC_tran"/>
    <property type="match status" value="1"/>
</dbReference>
<dbReference type="InterPro" id="IPR003439">
    <property type="entry name" value="ABC_transporter-like_ATP-bd"/>
</dbReference>
<reference evidence="9 10" key="1">
    <citation type="submission" date="2018-11" db="EMBL/GenBank/DDBJ databases">
        <title>Complete genome sequence of Nocardioides baekrokdamisoli strain KCTC 39748.</title>
        <authorList>
            <person name="Kang S.W."/>
            <person name="Lee K.C."/>
            <person name="Kim K.K."/>
            <person name="Kim J.S."/>
            <person name="Kim D.S."/>
            <person name="Ko S.H."/>
            <person name="Yang S.H."/>
            <person name="Shin Y.K."/>
            <person name="Lee J.S."/>
        </authorList>
    </citation>
    <scope>NUCLEOTIDE SEQUENCE [LARGE SCALE GENOMIC DNA]</scope>
    <source>
        <strain evidence="9 10">KCTC 39748</strain>
    </source>
</reference>
<dbReference type="InterPro" id="IPR003593">
    <property type="entry name" value="AAA+_ATPase"/>
</dbReference>
<dbReference type="SUPFAM" id="SSF52540">
    <property type="entry name" value="P-loop containing nucleoside triphosphate hydrolases"/>
    <property type="match status" value="1"/>
</dbReference>
<keyword evidence="6" id="KW-1278">Translocase</keyword>
<dbReference type="GO" id="GO:0016887">
    <property type="term" value="F:ATP hydrolysis activity"/>
    <property type="evidence" value="ECO:0007669"/>
    <property type="project" value="InterPro"/>
</dbReference>
<proteinExistence type="predicted"/>
<gene>
    <name evidence="9" type="ORF">Back2_20620</name>
</gene>
<organism evidence="9 10">
    <name type="scientific">Nocardioides baekrokdamisoli</name>
    <dbReference type="NCBI Taxonomy" id="1804624"/>
    <lineage>
        <taxon>Bacteria</taxon>
        <taxon>Bacillati</taxon>
        <taxon>Actinomycetota</taxon>
        <taxon>Actinomycetes</taxon>
        <taxon>Propionibacteriales</taxon>
        <taxon>Nocardioidaceae</taxon>
        <taxon>Nocardioides</taxon>
    </lineage>
</organism>